<dbReference type="SUPFAM" id="SSF47240">
    <property type="entry name" value="Ferritin-like"/>
    <property type="match status" value="1"/>
</dbReference>
<dbReference type="InterPro" id="IPR012347">
    <property type="entry name" value="Ferritin-like"/>
</dbReference>
<comment type="caution">
    <text evidence="4">The sequence shown here is derived from an EMBL/GenBank/DDBJ whole genome shotgun (WGS) entry which is preliminary data.</text>
</comment>
<comment type="similarity">
    <text evidence="1 2">Belongs to the Dps family.</text>
</comment>
<dbReference type="GO" id="GO:0016722">
    <property type="term" value="F:oxidoreductase activity, acting on metal ions"/>
    <property type="evidence" value="ECO:0007669"/>
    <property type="project" value="InterPro"/>
</dbReference>
<dbReference type="PRINTS" id="PR01346">
    <property type="entry name" value="HELNAPAPROT"/>
</dbReference>
<evidence type="ECO:0000256" key="1">
    <source>
        <dbReference type="ARBA" id="ARBA00009497"/>
    </source>
</evidence>
<dbReference type="InterPro" id="IPR009078">
    <property type="entry name" value="Ferritin-like_SF"/>
</dbReference>
<name>A0A0R2B394_SECCO</name>
<evidence type="ECO:0000256" key="2">
    <source>
        <dbReference type="RuleBase" id="RU003875"/>
    </source>
</evidence>
<protein>
    <submittedName>
        <fullName evidence="4">Ferritin Dps family protein</fullName>
    </submittedName>
</protein>
<dbReference type="InterPro" id="IPR002177">
    <property type="entry name" value="DPS_DNA-bd"/>
</dbReference>
<dbReference type="PIRSF" id="PIRSF005900">
    <property type="entry name" value="Dps"/>
    <property type="match status" value="1"/>
</dbReference>
<evidence type="ECO:0000313" key="5">
    <source>
        <dbReference type="Proteomes" id="UP000051845"/>
    </source>
</evidence>
<dbReference type="PANTHER" id="PTHR42932:SF1">
    <property type="entry name" value="GENERAL STRESS PROTEIN 20U"/>
    <property type="match status" value="1"/>
</dbReference>
<dbReference type="EMBL" id="AYYR01000116">
    <property type="protein sequence ID" value="KRM73864.1"/>
    <property type="molecule type" value="Genomic_DNA"/>
</dbReference>
<dbReference type="PANTHER" id="PTHR42932">
    <property type="entry name" value="GENERAL STRESS PROTEIN 20U"/>
    <property type="match status" value="1"/>
</dbReference>
<gene>
    <name evidence="4" type="ORF">FC82_GL000936</name>
</gene>
<dbReference type="InterPro" id="IPR023188">
    <property type="entry name" value="DPS_DNA-bd_CS"/>
</dbReference>
<dbReference type="CDD" id="cd01043">
    <property type="entry name" value="DPS"/>
    <property type="match status" value="1"/>
</dbReference>
<dbReference type="RefSeq" id="WP_054760590.1">
    <property type="nucleotide sequence ID" value="NZ_AYYR01000116.1"/>
</dbReference>
<dbReference type="PROSITE" id="PS00818">
    <property type="entry name" value="DPS_1"/>
    <property type="match status" value="1"/>
</dbReference>
<organism evidence="4 5">
    <name type="scientific">Secundilactobacillus collinoides DSM 20515 = JCM 1123</name>
    <dbReference type="NCBI Taxonomy" id="1423733"/>
    <lineage>
        <taxon>Bacteria</taxon>
        <taxon>Bacillati</taxon>
        <taxon>Bacillota</taxon>
        <taxon>Bacilli</taxon>
        <taxon>Lactobacillales</taxon>
        <taxon>Lactobacillaceae</taxon>
        <taxon>Secundilactobacillus</taxon>
    </lineage>
</organism>
<dbReference type="Proteomes" id="UP000051845">
    <property type="component" value="Unassembled WGS sequence"/>
</dbReference>
<evidence type="ECO:0000259" key="3">
    <source>
        <dbReference type="Pfam" id="PF00210"/>
    </source>
</evidence>
<dbReference type="Pfam" id="PF00210">
    <property type="entry name" value="Ferritin"/>
    <property type="match status" value="1"/>
</dbReference>
<dbReference type="InterPro" id="IPR008331">
    <property type="entry name" value="Ferritin_DPS_dom"/>
</dbReference>
<feature type="domain" description="Ferritin/DPS" evidence="3">
    <location>
        <begin position="8"/>
        <end position="153"/>
    </location>
</feature>
<dbReference type="GO" id="GO:0008199">
    <property type="term" value="F:ferric iron binding"/>
    <property type="evidence" value="ECO:0007669"/>
    <property type="project" value="InterPro"/>
</dbReference>
<accession>A0A0R2B394</accession>
<reference evidence="4 5" key="1">
    <citation type="journal article" date="2015" name="Genome Announc.">
        <title>Expanding the biotechnology potential of lactobacilli through comparative genomics of 213 strains and associated genera.</title>
        <authorList>
            <person name="Sun Z."/>
            <person name="Harris H.M."/>
            <person name="McCann A."/>
            <person name="Guo C."/>
            <person name="Argimon S."/>
            <person name="Zhang W."/>
            <person name="Yang X."/>
            <person name="Jeffery I.B."/>
            <person name="Cooney J.C."/>
            <person name="Kagawa T.F."/>
            <person name="Liu W."/>
            <person name="Song Y."/>
            <person name="Salvetti E."/>
            <person name="Wrobel A."/>
            <person name="Rasinkangas P."/>
            <person name="Parkhill J."/>
            <person name="Rea M.C."/>
            <person name="O'Sullivan O."/>
            <person name="Ritari J."/>
            <person name="Douillard F.P."/>
            <person name="Paul Ross R."/>
            <person name="Yang R."/>
            <person name="Briner A.E."/>
            <person name="Felis G.E."/>
            <person name="de Vos W.M."/>
            <person name="Barrangou R."/>
            <person name="Klaenhammer T.R."/>
            <person name="Caufield P.W."/>
            <person name="Cui Y."/>
            <person name="Zhang H."/>
            <person name="O'Toole P.W."/>
        </authorList>
    </citation>
    <scope>NUCLEOTIDE SEQUENCE [LARGE SCALE GENOMIC DNA]</scope>
    <source>
        <strain evidence="4 5">DSM 20515</strain>
    </source>
</reference>
<dbReference type="PATRIC" id="fig|1423733.4.peg.987"/>
<evidence type="ECO:0000313" key="4">
    <source>
        <dbReference type="EMBL" id="KRM73864.1"/>
    </source>
</evidence>
<dbReference type="AlphaFoldDB" id="A0A0R2B394"/>
<dbReference type="STRING" id="33960.TY91_14595"/>
<dbReference type="Gene3D" id="1.20.1260.10">
    <property type="match status" value="1"/>
</dbReference>
<sequence>MADTKTKAQLNQYIADLSQLQVNLQQTHWYMRGPQFFKLHPLMDDYAEELADQLDEIAERLISICGDPIATTHEFIATTKLPDEPIKWNQFTQPELLQRLVNQYKYLSAEYEKGIELTDTDEEKDFVTQDILIAFKTAIDKDIWMISAYLGKGPKED</sequence>
<proteinExistence type="inferred from homology"/>